<evidence type="ECO:0000256" key="1">
    <source>
        <dbReference type="SAM" id="MobiDB-lite"/>
    </source>
</evidence>
<accession>A0A151J3T2</accession>
<sequence length="108" mass="11225">MAGQHACGSTRVDPFACGAPREPPHPHKGGRGGPHGNPTGRLQSGSPSPTGTLGGHSEERAPLGCRTQCTESSYLMENSVRGALDPQGIPWGSPLAAARPRPMRGYML</sequence>
<feature type="compositionally biased region" description="Low complexity" evidence="1">
    <location>
        <begin position="36"/>
        <end position="51"/>
    </location>
</feature>
<name>A0A151J3T2_9HYME</name>
<feature type="region of interest" description="Disordered" evidence="1">
    <location>
        <begin position="1"/>
        <end position="65"/>
    </location>
</feature>
<evidence type="ECO:0000313" key="2">
    <source>
        <dbReference type="EMBL" id="KYN17084.1"/>
    </source>
</evidence>
<feature type="region of interest" description="Disordered" evidence="1">
    <location>
        <begin position="83"/>
        <end position="108"/>
    </location>
</feature>
<dbReference type="EMBL" id="KQ980254">
    <property type="protein sequence ID" value="KYN17084.1"/>
    <property type="molecule type" value="Genomic_DNA"/>
</dbReference>
<evidence type="ECO:0000313" key="3">
    <source>
        <dbReference type="Proteomes" id="UP000078492"/>
    </source>
</evidence>
<protein>
    <submittedName>
        <fullName evidence="2">Uncharacterized protein</fullName>
    </submittedName>
</protein>
<proteinExistence type="predicted"/>
<reference evidence="2 3" key="1">
    <citation type="submission" date="2015-09" db="EMBL/GenBank/DDBJ databases">
        <title>Trachymyrmex cornetzi WGS genome.</title>
        <authorList>
            <person name="Nygaard S."/>
            <person name="Hu H."/>
            <person name="Boomsma J."/>
            <person name="Zhang G."/>
        </authorList>
    </citation>
    <scope>NUCLEOTIDE SEQUENCE [LARGE SCALE GENOMIC DNA]</scope>
    <source>
        <strain evidence="2">Tcor2-1</strain>
        <tissue evidence="2">Whole body</tissue>
    </source>
</reference>
<dbReference type="AlphaFoldDB" id="A0A151J3T2"/>
<dbReference type="Proteomes" id="UP000078492">
    <property type="component" value="Unassembled WGS sequence"/>
</dbReference>
<gene>
    <name evidence="2" type="ORF">ALC57_10649</name>
</gene>
<keyword evidence="3" id="KW-1185">Reference proteome</keyword>
<organism evidence="2 3">
    <name type="scientific">Trachymyrmex cornetzi</name>
    <dbReference type="NCBI Taxonomy" id="471704"/>
    <lineage>
        <taxon>Eukaryota</taxon>
        <taxon>Metazoa</taxon>
        <taxon>Ecdysozoa</taxon>
        <taxon>Arthropoda</taxon>
        <taxon>Hexapoda</taxon>
        <taxon>Insecta</taxon>
        <taxon>Pterygota</taxon>
        <taxon>Neoptera</taxon>
        <taxon>Endopterygota</taxon>
        <taxon>Hymenoptera</taxon>
        <taxon>Apocrita</taxon>
        <taxon>Aculeata</taxon>
        <taxon>Formicoidea</taxon>
        <taxon>Formicidae</taxon>
        <taxon>Myrmicinae</taxon>
        <taxon>Trachymyrmex</taxon>
    </lineage>
</organism>